<dbReference type="InterPro" id="IPR029058">
    <property type="entry name" value="AB_hydrolase_fold"/>
</dbReference>
<evidence type="ECO:0000313" key="7">
    <source>
        <dbReference type="Proteomes" id="UP000308730"/>
    </source>
</evidence>
<organism evidence="6 7">
    <name type="scientific">Antrodiella citrinella</name>
    <dbReference type="NCBI Taxonomy" id="2447956"/>
    <lineage>
        <taxon>Eukaryota</taxon>
        <taxon>Fungi</taxon>
        <taxon>Dikarya</taxon>
        <taxon>Basidiomycota</taxon>
        <taxon>Agaricomycotina</taxon>
        <taxon>Agaricomycetes</taxon>
        <taxon>Polyporales</taxon>
        <taxon>Steccherinaceae</taxon>
        <taxon>Antrodiella</taxon>
    </lineage>
</organism>
<protein>
    <recommendedName>
        <fullName evidence="5">Fungal lipase-type domain-containing protein</fullName>
    </recommendedName>
</protein>
<dbReference type="CDD" id="cd00519">
    <property type="entry name" value="Lipase_3"/>
    <property type="match status" value="1"/>
</dbReference>
<name>A0A4S4MW81_9APHY</name>
<dbReference type="Gene3D" id="3.40.50.1820">
    <property type="entry name" value="alpha/beta hydrolase"/>
    <property type="match status" value="1"/>
</dbReference>
<evidence type="ECO:0000256" key="1">
    <source>
        <dbReference type="ARBA" id="ARBA00023157"/>
    </source>
</evidence>
<dbReference type="Proteomes" id="UP000308730">
    <property type="component" value="Unassembled WGS sequence"/>
</dbReference>
<keyword evidence="7" id="KW-1185">Reference proteome</keyword>
<feature type="domain" description="Fungal lipase-type" evidence="5">
    <location>
        <begin position="168"/>
        <end position="321"/>
    </location>
</feature>
<dbReference type="SUPFAM" id="SSF53474">
    <property type="entry name" value="alpha/beta-Hydrolases"/>
    <property type="match status" value="1"/>
</dbReference>
<comment type="catalytic activity">
    <reaction evidence="4">
        <text>a monoacylglycerol + H2O = glycerol + a fatty acid + H(+)</text>
        <dbReference type="Rhea" id="RHEA:15245"/>
        <dbReference type="ChEBI" id="CHEBI:15377"/>
        <dbReference type="ChEBI" id="CHEBI:15378"/>
        <dbReference type="ChEBI" id="CHEBI:17408"/>
        <dbReference type="ChEBI" id="CHEBI:17754"/>
        <dbReference type="ChEBI" id="CHEBI:28868"/>
    </reaction>
</comment>
<comment type="similarity">
    <text evidence="2">Belongs to the AB hydrolase superfamily. Lipase family. Class 3 subfamily.</text>
</comment>
<dbReference type="PANTHER" id="PTHR45856">
    <property type="entry name" value="ALPHA/BETA-HYDROLASES SUPERFAMILY PROTEIN"/>
    <property type="match status" value="1"/>
</dbReference>
<gene>
    <name evidence="6" type="ORF">EUX98_g3569</name>
</gene>
<dbReference type="AlphaFoldDB" id="A0A4S4MW81"/>
<sequence>MARLSGELVRSIKLAHARQLAGQEIPPAQHIPEEVPPPDMLKSAIDWIKANPGALKAAQNTQCTSESPDKPNWDAVFFSLMESSAMYLRKVGEMVKAILAAREGDFELALEHLELAQEDINTVAKALECTFVQLCDFSKQSPEGTWMHSGAFCGVFISNDTSKPYMGVAFKGSNSTRDLVTDLDWSPIAPPTPGVVFDAKVHRGFYLGLFGKFKVGDDFEIPFDLLVKQLDLSYDDHARVHFTGHSLGGAFCTLAYGEFLRRQHEQPIKQFNFGDMYSLAAPRVCLEPFADQVNTRTKPGGGKYLFRVVNRNDPVPTVPPRTANQVVDFPFIHVGGAWELTGTGPGKMHDEPPPMTPQPVAKVIWNIKDHMTSDYYANWQKTQHS</sequence>
<dbReference type="Pfam" id="PF01764">
    <property type="entry name" value="Lipase_3"/>
    <property type="match status" value="1"/>
</dbReference>
<evidence type="ECO:0000313" key="6">
    <source>
        <dbReference type="EMBL" id="THH30609.1"/>
    </source>
</evidence>
<evidence type="ECO:0000256" key="3">
    <source>
        <dbReference type="ARBA" id="ARBA00047591"/>
    </source>
</evidence>
<proteinExistence type="inferred from homology"/>
<reference evidence="6 7" key="1">
    <citation type="submission" date="2019-02" db="EMBL/GenBank/DDBJ databases">
        <title>Genome sequencing of the rare red list fungi Antrodiella citrinella (Flaviporus citrinellus).</title>
        <authorList>
            <person name="Buettner E."/>
            <person name="Kellner H."/>
        </authorList>
    </citation>
    <scope>NUCLEOTIDE SEQUENCE [LARGE SCALE GENOMIC DNA]</scope>
    <source>
        <strain evidence="6 7">DSM 108506</strain>
    </source>
</reference>
<dbReference type="EMBL" id="SGPM01000074">
    <property type="protein sequence ID" value="THH30609.1"/>
    <property type="molecule type" value="Genomic_DNA"/>
</dbReference>
<comment type="caution">
    <text evidence="6">The sequence shown here is derived from an EMBL/GenBank/DDBJ whole genome shotgun (WGS) entry which is preliminary data.</text>
</comment>
<evidence type="ECO:0000256" key="4">
    <source>
        <dbReference type="ARBA" id="ARBA00048461"/>
    </source>
</evidence>
<evidence type="ECO:0000256" key="2">
    <source>
        <dbReference type="ARBA" id="ARBA00043996"/>
    </source>
</evidence>
<dbReference type="GO" id="GO:0006629">
    <property type="term" value="P:lipid metabolic process"/>
    <property type="evidence" value="ECO:0007669"/>
    <property type="project" value="InterPro"/>
</dbReference>
<dbReference type="InterPro" id="IPR002921">
    <property type="entry name" value="Fungal_lipase-type"/>
</dbReference>
<comment type="catalytic activity">
    <reaction evidence="3">
        <text>a diacylglycerol + H2O = a monoacylglycerol + a fatty acid + H(+)</text>
        <dbReference type="Rhea" id="RHEA:32731"/>
        <dbReference type="ChEBI" id="CHEBI:15377"/>
        <dbReference type="ChEBI" id="CHEBI:15378"/>
        <dbReference type="ChEBI" id="CHEBI:17408"/>
        <dbReference type="ChEBI" id="CHEBI:18035"/>
        <dbReference type="ChEBI" id="CHEBI:28868"/>
    </reaction>
</comment>
<evidence type="ECO:0000259" key="5">
    <source>
        <dbReference type="Pfam" id="PF01764"/>
    </source>
</evidence>
<dbReference type="InterPro" id="IPR051218">
    <property type="entry name" value="Sec_MonoDiacylglyc_Lipase"/>
</dbReference>
<dbReference type="OrthoDB" id="426718at2759"/>
<accession>A0A4S4MW81</accession>
<keyword evidence="1" id="KW-1015">Disulfide bond</keyword>
<dbReference type="PANTHER" id="PTHR45856:SF24">
    <property type="entry name" value="FUNGAL LIPASE-LIKE DOMAIN-CONTAINING PROTEIN"/>
    <property type="match status" value="1"/>
</dbReference>